<organism evidence="1 2">
    <name type="scientific">Lactuca sativa</name>
    <name type="common">Garden lettuce</name>
    <dbReference type="NCBI Taxonomy" id="4236"/>
    <lineage>
        <taxon>Eukaryota</taxon>
        <taxon>Viridiplantae</taxon>
        <taxon>Streptophyta</taxon>
        <taxon>Embryophyta</taxon>
        <taxon>Tracheophyta</taxon>
        <taxon>Spermatophyta</taxon>
        <taxon>Magnoliopsida</taxon>
        <taxon>eudicotyledons</taxon>
        <taxon>Gunneridae</taxon>
        <taxon>Pentapetalae</taxon>
        <taxon>asterids</taxon>
        <taxon>campanulids</taxon>
        <taxon>Asterales</taxon>
        <taxon>Asteraceae</taxon>
        <taxon>Cichorioideae</taxon>
        <taxon>Cichorieae</taxon>
        <taxon>Lactucinae</taxon>
        <taxon>Lactuca</taxon>
    </lineage>
</organism>
<protein>
    <submittedName>
        <fullName evidence="1">Uncharacterized protein</fullName>
    </submittedName>
</protein>
<evidence type="ECO:0000313" key="2">
    <source>
        <dbReference type="Proteomes" id="UP000235145"/>
    </source>
</evidence>
<name>A0A9R1V611_LACSA</name>
<evidence type="ECO:0000313" key="1">
    <source>
        <dbReference type="EMBL" id="KAJ0200008.1"/>
    </source>
</evidence>
<gene>
    <name evidence="1" type="ORF">LSAT_V11C600325620</name>
</gene>
<dbReference type="EMBL" id="NBSK02000006">
    <property type="protein sequence ID" value="KAJ0200008.1"/>
    <property type="molecule type" value="Genomic_DNA"/>
</dbReference>
<sequence>MMLQNLSSGLGSVHSISFLHISQQPLALALLPLLNFTNFNTTQRFDFHFQHAFFDISSGSTPFEFLNFHYLKVIKQEKPLA</sequence>
<proteinExistence type="predicted"/>
<comment type="caution">
    <text evidence="1">The sequence shown here is derived from an EMBL/GenBank/DDBJ whole genome shotgun (WGS) entry which is preliminary data.</text>
</comment>
<dbReference type="AlphaFoldDB" id="A0A9R1V611"/>
<accession>A0A9R1V611</accession>
<dbReference type="Proteomes" id="UP000235145">
    <property type="component" value="Unassembled WGS sequence"/>
</dbReference>
<keyword evidence="2" id="KW-1185">Reference proteome</keyword>
<reference evidence="1 2" key="1">
    <citation type="journal article" date="2017" name="Nat. Commun.">
        <title>Genome assembly with in vitro proximity ligation data and whole-genome triplication in lettuce.</title>
        <authorList>
            <person name="Reyes-Chin-Wo S."/>
            <person name="Wang Z."/>
            <person name="Yang X."/>
            <person name="Kozik A."/>
            <person name="Arikit S."/>
            <person name="Song C."/>
            <person name="Xia L."/>
            <person name="Froenicke L."/>
            <person name="Lavelle D.O."/>
            <person name="Truco M.J."/>
            <person name="Xia R."/>
            <person name="Zhu S."/>
            <person name="Xu C."/>
            <person name="Xu H."/>
            <person name="Xu X."/>
            <person name="Cox K."/>
            <person name="Korf I."/>
            <person name="Meyers B.C."/>
            <person name="Michelmore R.W."/>
        </authorList>
    </citation>
    <scope>NUCLEOTIDE SEQUENCE [LARGE SCALE GENOMIC DNA]</scope>
    <source>
        <strain evidence="2">cv. Salinas</strain>
        <tissue evidence="1">Seedlings</tissue>
    </source>
</reference>